<sequence>MLPLSAVKLRDQLAAGEISSREATAHHLQRIDEQRSLGAFVHVSEAALDAAARADEAFVKNRGQLGRMHGMPTAFKDLGDVAGMPTTHGSAAVEHPVATRDSALAARLRAEGVIVLGKTQVPEFGLSSYSENLIAAPSRNPLAPQRSSGGSSGGQAAAVAAGMIPVGPGSDGGGSVRIPAAACGLVGLKPSLGRIPSDVLEGYSDGFGAPKLTVSGPLAHDALDAALLMDAMRGTDHYLPLLRGRYPEELANLRIGYSTHSPFQSVYEITVSPDAQQAFSAGLKLLAQRHQVELAKLAYAEDYPEAFGAVWTNGLKDIPLQDESRLGALAREFRRRSQQRSLQAATQAATRIRQIAADFIRQWSAYDVIATPALSGVPPMVGHYTQGSAERDYMLQCQYSPYSSMVNVSSAAAITVPTGTSKEGLPLGIQLISPRSDEGMLLALALQISV</sequence>
<dbReference type="PANTHER" id="PTHR11895">
    <property type="entry name" value="TRANSAMIDASE"/>
    <property type="match status" value="1"/>
</dbReference>
<organism evidence="3 4">
    <name type="scientific">Glutamicibacter soli</name>
    <dbReference type="NCBI Taxonomy" id="453836"/>
    <lineage>
        <taxon>Bacteria</taxon>
        <taxon>Bacillati</taxon>
        <taxon>Actinomycetota</taxon>
        <taxon>Actinomycetes</taxon>
        <taxon>Micrococcales</taxon>
        <taxon>Micrococcaceae</taxon>
        <taxon>Glutamicibacter</taxon>
    </lineage>
</organism>
<dbReference type="RefSeq" id="WP_113607249.1">
    <property type="nucleotide sequence ID" value="NZ_POAF01000004.1"/>
</dbReference>
<dbReference type="Proteomes" id="UP000252167">
    <property type="component" value="Unassembled WGS sequence"/>
</dbReference>
<proteinExistence type="inferred from homology"/>
<comment type="caution">
    <text evidence="3">The sequence shown here is derived from an EMBL/GenBank/DDBJ whole genome shotgun (WGS) entry which is preliminary data.</text>
</comment>
<dbReference type="InterPro" id="IPR020556">
    <property type="entry name" value="Amidase_CS"/>
</dbReference>
<evidence type="ECO:0000313" key="3">
    <source>
        <dbReference type="EMBL" id="RBM00968.1"/>
    </source>
</evidence>
<name>A0A365YEE1_9MICC</name>
<evidence type="ECO:0000259" key="2">
    <source>
        <dbReference type="Pfam" id="PF01425"/>
    </source>
</evidence>
<dbReference type="AlphaFoldDB" id="A0A365YEE1"/>
<dbReference type="Pfam" id="PF01425">
    <property type="entry name" value="Amidase"/>
    <property type="match status" value="1"/>
</dbReference>
<feature type="domain" description="Amidase" evidence="2">
    <location>
        <begin position="22"/>
        <end position="442"/>
    </location>
</feature>
<accession>A0A365YEE1</accession>
<dbReference type="Gene3D" id="3.90.1300.10">
    <property type="entry name" value="Amidase signature (AS) domain"/>
    <property type="match status" value="1"/>
</dbReference>
<dbReference type="PROSITE" id="PS00571">
    <property type="entry name" value="AMIDASES"/>
    <property type="match status" value="1"/>
</dbReference>
<reference evidence="3 4" key="1">
    <citation type="submission" date="2018-01" db="EMBL/GenBank/DDBJ databases">
        <title>Glutamicibacter soli strain NHPC-3 Whole genome sequence and assembly.</title>
        <authorList>
            <person name="Choudhury P."/>
            <person name="Gupta D."/>
            <person name="Sengupta K."/>
            <person name="Jawed A."/>
            <person name="Sultana N."/>
            <person name="Saha P."/>
        </authorList>
    </citation>
    <scope>NUCLEOTIDE SEQUENCE [LARGE SCALE GENOMIC DNA]</scope>
    <source>
        <strain evidence="3 4">NHPC-3</strain>
    </source>
</reference>
<dbReference type="EMBL" id="POAF01000004">
    <property type="protein sequence ID" value="RBM00968.1"/>
    <property type="molecule type" value="Genomic_DNA"/>
</dbReference>
<dbReference type="PANTHER" id="PTHR11895:SF7">
    <property type="entry name" value="GLUTAMYL-TRNA(GLN) AMIDOTRANSFERASE SUBUNIT A, MITOCHONDRIAL"/>
    <property type="match status" value="1"/>
</dbReference>
<comment type="similarity">
    <text evidence="1">Belongs to the amidase family.</text>
</comment>
<dbReference type="SUPFAM" id="SSF75304">
    <property type="entry name" value="Amidase signature (AS) enzymes"/>
    <property type="match status" value="1"/>
</dbReference>
<dbReference type="InterPro" id="IPR036928">
    <property type="entry name" value="AS_sf"/>
</dbReference>
<dbReference type="GO" id="GO:0003824">
    <property type="term" value="F:catalytic activity"/>
    <property type="evidence" value="ECO:0007669"/>
    <property type="project" value="InterPro"/>
</dbReference>
<gene>
    <name evidence="3" type="ORF">C1H84_09155</name>
</gene>
<dbReference type="InterPro" id="IPR023631">
    <property type="entry name" value="Amidase_dom"/>
</dbReference>
<evidence type="ECO:0000313" key="4">
    <source>
        <dbReference type="Proteomes" id="UP000252167"/>
    </source>
</evidence>
<dbReference type="InterPro" id="IPR000120">
    <property type="entry name" value="Amidase"/>
</dbReference>
<keyword evidence="4" id="KW-1185">Reference proteome</keyword>
<evidence type="ECO:0000256" key="1">
    <source>
        <dbReference type="ARBA" id="ARBA00009199"/>
    </source>
</evidence>
<protein>
    <submittedName>
        <fullName evidence="3">Amidase</fullName>
    </submittedName>
</protein>